<dbReference type="SUPFAM" id="SSF51182">
    <property type="entry name" value="RmlC-like cupins"/>
    <property type="match status" value="1"/>
</dbReference>
<comment type="caution">
    <text evidence="3">The sequence shown here is derived from an EMBL/GenBank/DDBJ whole genome shotgun (WGS) entry which is preliminary data.</text>
</comment>
<dbReference type="Pfam" id="PF07883">
    <property type="entry name" value="Cupin_2"/>
    <property type="match status" value="1"/>
</dbReference>
<keyword evidence="4" id="KW-1185">Reference proteome</keyword>
<dbReference type="InterPro" id="IPR010982">
    <property type="entry name" value="Lambda_DNA-bd_dom_sf"/>
</dbReference>
<dbReference type="Proteomes" id="UP001299970">
    <property type="component" value="Unassembled WGS sequence"/>
</dbReference>
<dbReference type="EMBL" id="JAKXMK010000032">
    <property type="protein sequence ID" value="MCH6170404.1"/>
    <property type="molecule type" value="Genomic_DNA"/>
</dbReference>
<name>A0ABS9TPC0_9PSEU</name>
<dbReference type="InterPro" id="IPR013096">
    <property type="entry name" value="Cupin_2"/>
</dbReference>
<dbReference type="SUPFAM" id="SSF47413">
    <property type="entry name" value="lambda repressor-like DNA-binding domains"/>
    <property type="match status" value="1"/>
</dbReference>
<dbReference type="CDD" id="cd02209">
    <property type="entry name" value="cupin_XRE_C"/>
    <property type="match status" value="1"/>
</dbReference>
<accession>A0ABS9TPC0</accession>
<evidence type="ECO:0000259" key="2">
    <source>
        <dbReference type="PROSITE" id="PS50943"/>
    </source>
</evidence>
<dbReference type="Gene3D" id="1.10.260.40">
    <property type="entry name" value="lambda repressor-like DNA-binding domains"/>
    <property type="match status" value="1"/>
</dbReference>
<evidence type="ECO:0000313" key="3">
    <source>
        <dbReference type="EMBL" id="MCH6170404.1"/>
    </source>
</evidence>
<dbReference type="PANTHER" id="PTHR46797:SF1">
    <property type="entry name" value="METHYLPHOSPHONATE SYNTHASE"/>
    <property type="match status" value="1"/>
</dbReference>
<dbReference type="SMART" id="SM00530">
    <property type="entry name" value="HTH_XRE"/>
    <property type="match status" value="1"/>
</dbReference>
<dbReference type="CDD" id="cd00093">
    <property type="entry name" value="HTH_XRE"/>
    <property type="match status" value="1"/>
</dbReference>
<dbReference type="InterPro" id="IPR001387">
    <property type="entry name" value="Cro/C1-type_HTH"/>
</dbReference>
<reference evidence="3 4" key="1">
    <citation type="submission" date="2022-03" db="EMBL/GenBank/DDBJ databases">
        <title>Pseudonocardia alaer sp. nov., a novel actinomycete isolated from reed forest soil.</title>
        <authorList>
            <person name="Wang L."/>
        </authorList>
    </citation>
    <scope>NUCLEOTIDE SEQUENCE [LARGE SCALE GENOMIC DNA]</scope>
    <source>
        <strain evidence="3 4">Y-16303</strain>
    </source>
</reference>
<dbReference type="PROSITE" id="PS50943">
    <property type="entry name" value="HTH_CROC1"/>
    <property type="match status" value="1"/>
</dbReference>
<protein>
    <submittedName>
        <fullName evidence="3">XRE family transcriptional regulator</fullName>
    </submittedName>
</protein>
<dbReference type="PANTHER" id="PTHR46797">
    <property type="entry name" value="HTH-TYPE TRANSCRIPTIONAL REGULATOR"/>
    <property type="match status" value="1"/>
</dbReference>
<keyword evidence="1" id="KW-0238">DNA-binding</keyword>
<dbReference type="InterPro" id="IPR050807">
    <property type="entry name" value="TransReg_Diox_bact_type"/>
</dbReference>
<feature type="domain" description="HTH cro/C1-type" evidence="2">
    <location>
        <begin position="30"/>
        <end position="84"/>
    </location>
</feature>
<evidence type="ECO:0000256" key="1">
    <source>
        <dbReference type="ARBA" id="ARBA00023125"/>
    </source>
</evidence>
<dbReference type="Pfam" id="PF01381">
    <property type="entry name" value="HTH_3"/>
    <property type="match status" value="1"/>
</dbReference>
<proteinExistence type="predicted"/>
<dbReference type="Gene3D" id="2.60.120.10">
    <property type="entry name" value="Jelly Rolls"/>
    <property type="match status" value="1"/>
</dbReference>
<dbReference type="RefSeq" id="WP_241041212.1">
    <property type="nucleotide sequence ID" value="NZ_BAAAJF010000030.1"/>
</dbReference>
<evidence type="ECO:0000313" key="4">
    <source>
        <dbReference type="Proteomes" id="UP001299970"/>
    </source>
</evidence>
<sequence>MSTDPLAAPDTARDASAGWEAVVGSIGPKVRALRRERGLTLQQLAHAADVSTASVHKVERGDMVPTVTTLLKIAGALAVPVRFFVEDSEPTHAAVLTRFGDAVRTGPVVITGPPDRFRSSGTVARLEPGEERPGLRRAGETLLVVLEGRLDVEVAEARYTVSAGEALHFPSWLEHRCRNSGETTAEIVAVDVPDV</sequence>
<dbReference type="InterPro" id="IPR014710">
    <property type="entry name" value="RmlC-like_jellyroll"/>
</dbReference>
<organism evidence="3 4">
    <name type="scientific">Pseudonocardia alaniniphila</name>
    <dbReference type="NCBI Taxonomy" id="75291"/>
    <lineage>
        <taxon>Bacteria</taxon>
        <taxon>Bacillati</taxon>
        <taxon>Actinomycetota</taxon>
        <taxon>Actinomycetes</taxon>
        <taxon>Pseudonocardiales</taxon>
        <taxon>Pseudonocardiaceae</taxon>
        <taxon>Pseudonocardia</taxon>
    </lineage>
</organism>
<gene>
    <name evidence="3" type="ORF">MMF94_32280</name>
</gene>
<dbReference type="InterPro" id="IPR011051">
    <property type="entry name" value="RmlC_Cupin_sf"/>
</dbReference>